<proteinExistence type="predicted"/>
<reference evidence="1 2" key="1">
    <citation type="journal article" date="2013" name="PLoS Genet.">
        <title>Comparative genome structure, secondary metabolite, and effector coding capacity across Cochliobolus pathogens.</title>
        <authorList>
            <person name="Condon B.J."/>
            <person name="Leng Y."/>
            <person name="Wu D."/>
            <person name="Bushley K.E."/>
            <person name="Ohm R.A."/>
            <person name="Otillar R."/>
            <person name="Martin J."/>
            <person name="Schackwitz W."/>
            <person name="Grimwood J."/>
            <person name="MohdZainudin N."/>
            <person name="Xue C."/>
            <person name="Wang R."/>
            <person name="Manning V.A."/>
            <person name="Dhillon B."/>
            <person name="Tu Z.J."/>
            <person name="Steffenson B.J."/>
            <person name="Salamov A."/>
            <person name="Sun H."/>
            <person name="Lowry S."/>
            <person name="LaButti K."/>
            <person name="Han J."/>
            <person name="Copeland A."/>
            <person name="Lindquist E."/>
            <person name="Barry K."/>
            <person name="Schmutz J."/>
            <person name="Baker S.E."/>
            <person name="Ciuffetti L.M."/>
            <person name="Grigoriev I.V."/>
            <person name="Zhong S."/>
            <person name="Turgeon B.G."/>
        </authorList>
    </citation>
    <scope>NUCLEOTIDE SEQUENCE [LARGE SCALE GENOMIC DNA]</scope>
    <source>
        <strain evidence="1 2">FI3</strain>
    </source>
</reference>
<dbReference type="AlphaFoldDB" id="W7F1B7"/>
<protein>
    <submittedName>
        <fullName evidence="1">Uncharacterized protein</fullName>
    </submittedName>
</protein>
<keyword evidence="2" id="KW-1185">Reference proteome</keyword>
<dbReference type="HOGENOM" id="CLU_148135_0_0_1"/>
<dbReference type="OrthoDB" id="3687684at2759"/>
<accession>W7F1B7</accession>
<gene>
    <name evidence="1" type="ORF">COCVIDRAFT_83510</name>
</gene>
<sequence>MSWPQSILPIRRRSKAAKSAIVKTPKITRCAHDPKRGNSNVASLALLADGVSKGRERDARTHQPLHAKIVEKHCFWLAITMLAALPTGITTQQCHGNRNRGEWIAFNILGVPRRGENHHRPSVTLSITYSCM</sequence>
<dbReference type="GeneID" id="26257954"/>
<dbReference type="EMBL" id="KI968691">
    <property type="protein sequence ID" value="EUN32954.1"/>
    <property type="molecule type" value="Genomic_DNA"/>
</dbReference>
<dbReference type="RefSeq" id="XP_014562684.1">
    <property type="nucleotide sequence ID" value="XM_014707198.1"/>
</dbReference>
<dbReference type="Proteomes" id="UP000054337">
    <property type="component" value="Unassembled WGS sequence"/>
</dbReference>
<name>W7F1B7_BIPV3</name>
<evidence type="ECO:0000313" key="1">
    <source>
        <dbReference type="EMBL" id="EUN32954.1"/>
    </source>
</evidence>
<evidence type="ECO:0000313" key="2">
    <source>
        <dbReference type="Proteomes" id="UP000054337"/>
    </source>
</evidence>
<organism evidence="1 2">
    <name type="scientific">Bipolaris victoriae (strain FI3)</name>
    <name type="common">Victoria blight of oats agent</name>
    <name type="synonym">Cochliobolus victoriae</name>
    <dbReference type="NCBI Taxonomy" id="930091"/>
    <lineage>
        <taxon>Eukaryota</taxon>
        <taxon>Fungi</taxon>
        <taxon>Dikarya</taxon>
        <taxon>Ascomycota</taxon>
        <taxon>Pezizomycotina</taxon>
        <taxon>Dothideomycetes</taxon>
        <taxon>Pleosporomycetidae</taxon>
        <taxon>Pleosporales</taxon>
        <taxon>Pleosporineae</taxon>
        <taxon>Pleosporaceae</taxon>
        <taxon>Bipolaris</taxon>
    </lineage>
</organism>